<evidence type="ECO:0000313" key="2">
    <source>
        <dbReference type="Proteomes" id="UP000267606"/>
    </source>
</evidence>
<organism evidence="3">
    <name type="scientific">Onchocerca flexuosa</name>
    <dbReference type="NCBI Taxonomy" id="387005"/>
    <lineage>
        <taxon>Eukaryota</taxon>
        <taxon>Metazoa</taxon>
        <taxon>Ecdysozoa</taxon>
        <taxon>Nematoda</taxon>
        <taxon>Chromadorea</taxon>
        <taxon>Rhabditida</taxon>
        <taxon>Spirurina</taxon>
        <taxon>Spiruromorpha</taxon>
        <taxon>Filarioidea</taxon>
        <taxon>Onchocercidae</taxon>
        <taxon>Onchocerca</taxon>
    </lineage>
</organism>
<dbReference type="WBParaSite" id="OFLC_0001527001-mRNA-1">
    <property type="protein sequence ID" value="OFLC_0001527001-mRNA-1"/>
    <property type="gene ID" value="OFLC_0001527001"/>
</dbReference>
<dbReference type="EMBL" id="UZAJ01041837">
    <property type="protein sequence ID" value="VDP21043.1"/>
    <property type="molecule type" value="Genomic_DNA"/>
</dbReference>
<sequence length="72" mass="8390">MFSGKQHLCFRSISGGFPLFEMKSRGSFDRFRLSGRFPLFKIKSRGSFDRFRLRFRVGVDGNTPESLLDSDY</sequence>
<evidence type="ECO:0000313" key="1">
    <source>
        <dbReference type="EMBL" id="VDP21043.1"/>
    </source>
</evidence>
<protein>
    <submittedName>
        <fullName evidence="1 3">Uncharacterized protein</fullName>
    </submittedName>
</protein>
<reference evidence="1 2" key="2">
    <citation type="submission" date="2018-11" db="EMBL/GenBank/DDBJ databases">
        <authorList>
            <consortium name="Pathogen Informatics"/>
        </authorList>
    </citation>
    <scope>NUCLEOTIDE SEQUENCE [LARGE SCALE GENOMIC DNA]</scope>
</reference>
<name>A0A183I697_9BILA</name>
<gene>
    <name evidence="1" type="ORF">OFLC_LOCUS15259</name>
</gene>
<dbReference type="Proteomes" id="UP000267606">
    <property type="component" value="Unassembled WGS sequence"/>
</dbReference>
<dbReference type="AlphaFoldDB" id="A0A183I697"/>
<accession>A0A183I697</accession>
<proteinExistence type="predicted"/>
<reference evidence="3" key="1">
    <citation type="submission" date="2016-06" db="UniProtKB">
        <authorList>
            <consortium name="WormBaseParasite"/>
        </authorList>
    </citation>
    <scope>IDENTIFICATION</scope>
</reference>
<evidence type="ECO:0000313" key="3">
    <source>
        <dbReference type="WBParaSite" id="OFLC_0001527001-mRNA-1"/>
    </source>
</evidence>
<keyword evidence="2" id="KW-1185">Reference proteome</keyword>